<reference evidence="1 2" key="1">
    <citation type="submission" date="2016-08" db="EMBL/GenBank/DDBJ databases">
        <title>Genome sequence of Clavibacter michiganensis subsp. michiganensis strain CASJ007.</title>
        <authorList>
            <person name="Thapa S.P."/>
            <person name="Coaker G."/>
        </authorList>
    </citation>
    <scope>NUCLEOTIDE SEQUENCE [LARGE SCALE GENOMIC DNA]</scope>
    <source>
        <strain evidence="1">CASJ007</strain>
    </source>
</reference>
<dbReference type="InterPro" id="IPR042099">
    <property type="entry name" value="ANL_N_sf"/>
</dbReference>
<accession>A0A251XHY9</accession>
<protein>
    <recommendedName>
        <fullName evidence="3">Acetyl-coenzyme A synthetase</fullName>
    </recommendedName>
</protein>
<keyword evidence="2" id="KW-1185">Reference proteome</keyword>
<evidence type="ECO:0008006" key="3">
    <source>
        <dbReference type="Google" id="ProtNLM"/>
    </source>
</evidence>
<dbReference type="EMBL" id="MDHH01000002">
    <property type="protein sequence ID" value="OUE02503.1"/>
    <property type="molecule type" value="Genomic_DNA"/>
</dbReference>
<evidence type="ECO:0000313" key="1">
    <source>
        <dbReference type="EMBL" id="OUE02503.1"/>
    </source>
</evidence>
<dbReference type="SUPFAM" id="SSF56801">
    <property type="entry name" value="Acetyl-CoA synthetase-like"/>
    <property type="match status" value="1"/>
</dbReference>
<sequence>MTRANSSYRAARDLLQEMRTDRTAAVARFEWPDVGDSFNWAVDWFDQIARGNDRVALRVVAGDGSERQVTFDEMATRSDRVATWLVGSGCGRATT</sequence>
<dbReference type="AlphaFoldDB" id="A0A251XHY9"/>
<dbReference type="Gene3D" id="3.40.50.12780">
    <property type="entry name" value="N-terminal domain of ligase-like"/>
    <property type="match status" value="1"/>
</dbReference>
<name>A0A251XHY9_CLAMM</name>
<gene>
    <name evidence="1" type="ORF">CMMCAS07_10835</name>
</gene>
<proteinExistence type="predicted"/>
<dbReference type="Proteomes" id="UP000195062">
    <property type="component" value="Unassembled WGS sequence"/>
</dbReference>
<organism evidence="1 2">
    <name type="scientific">Clavibacter michiganensis subsp. michiganensis</name>
    <dbReference type="NCBI Taxonomy" id="33013"/>
    <lineage>
        <taxon>Bacteria</taxon>
        <taxon>Bacillati</taxon>
        <taxon>Actinomycetota</taxon>
        <taxon>Actinomycetes</taxon>
        <taxon>Micrococcales</taxon>
        <taxon>Microbacteriaceae</taxon>
        <taxon>Clavibacter</taxon>
    </lineage>
</organism>
<comment type="caution">
    <text evidence="1">The sequence shown here is derived from an EMBL/GenBank/DDBJ whole genome shotgun (WGS) entry which is preliminary data.</text>
</comment>
<evidence type="ECO:0000313" key="2">
    <source>
        <dbReference type="Proteomes" id="UP000195062"/>
    </source>
</evidence>